<dbReference type="EMBL" id="CP144745">
    <property type="protein sequence ID" value="WVZ49494.1"/>
    <property type="molecule type" value="Genomic_DNA"/>
</dbReference>
<evidence type="ECO:0000313" key="2">
    <source>
        <dbReference type="Proteomes" id="UP001341281"/>
    </source>
</evidence>
<dbReference type="GO" id="GO:0032196">
    <property type="term" value="P:transposition"/>
    <property type="evidence" value="ECO:0007669"/>
    <property type="project" value="InterPro"/>
</dbReference>
<evidence type="ECO:0000313" key="1">
    <source>
        <dbReference type="EMBL" id="WVZ49494.1"/>
    </source>
</evidence>
<dbReference type="PANTHER" id="PTHR33157">
    <property type="entry name" value="AUTONOMOUS TRANSPOSABLE ELEMENT EN-1 MOSAIC PROTEIN-RELATED"/>
    <property type="match status" value="1"/>
</dbReference>
<dbReference type="Proteomes" id="UP001341281">
    <property type="component" value="Chromosome 01"/>
</dbReference>
<reference evidence="1 2" key="1">
    <citation type="submission" date="2024-02" db="EMBL/GenBank/DDBJ databases">
        <title>High-quality chromosome-scale genome assembly of Pensacola bahiagrass (Paspalum notatum Flugge var. saurae).</title>
        <authorList>
            <person name="Vega J.M."/>
            <person name="Podio M."/>
            <person name="Orjuela J."/>
            <person name="Siena L.A."/>
            <person name="Pessino S.C."/>
            <person name="Combes M.C."/>
            <person name="Mariac C."/>
            <person name="Albertini E."/>
            <person name="Pupilli F."/>
            <person name="Ortiz J.P.A."/>
            <person name="Leblanc O."/>
        </authorList>
    </citation>
    <scope>NUCLEOTIDE SEQUENCE [LARGE SCALE GENOMIC DNA]</scope>
    <source>
        <strain evidence="1">R1</strain>
        <tissue evidence="1">Leaf</tissue>
    </source>
</reference>
<name>A0AAQ3PIL2_PASNO</name>
<dbReference type="InterPro" id="IPR039266">
    <property type="entry name" value="EN-1/SPM"/>
</dbReference>
<sequence>MRDAPATLRCYRSPAACSLSFAPAAAARRRRSGAPAPALPLPASCSVVCKVAALQLRCSRWGLRRSLSRPPTPASPLPASCSVVCEIATRAVPFFPVSVGSLLRVELAVELVPGKWGKPLAVNQNASLNVTGADLKLFFEHIFLKFSPISIELVLHKLVEAKSALLLRHRRSKTASASSSGLFQGTSQSRERQQKFMGLMDEAAREQAVQVDASREDVGGVVRPTWERVVRPTLEGEGVMMRELEIRLTRRNTWLMLMLGIPVLHQGLGFESVIQFVQGLLRWDDVKWEGNKGPRTKINGVLGALYRYHYPGMVVVNGEPQAATRWAHWGLKREVLKNGAQGRTLQGVVWDDFWIRYSTDVDQDDHEAMKALKRHFSKAAEKVIHDSLYNARITAVCHYYKSVKERI</sequence>
<proteinExistence type="predicted"/>
<dbReference type="PANTHER" id="PTHR33157:SF14">
    <property type="entry name" value="AUTONOMOUS TRANSPOSABLE ELEMENT EN-1 MOSAIC PROTEIN"/>
    <property type="match status" value="1"/>
</dbReference>
<protein>
    <submittedName>
        <fullName evidence="1">Uncharacterized protein</fullName>
    </submittedName>
</protein>
<dbReference type="AlphaFoldDB" id="A0AAQ3PIL2"/>
<keyword evidence="2" id="KW-1185">Reference proteome</keyword>
<gene>
    <name evidence="1" type="ORF">U9M48_000851</name>
</gene>
<accession>A0AAQ3PIL2</accession>
<organism evidence="1 2">
    <name type="scientific">Paspalum notatum var. saurae</name>
    <dbReference type="NCBI Taxonomy" id="547442"/>
    <lineage>
        <taxon>Eukaryota</taxon>
        <taxon>Viridiplantae</taxon>
        <taxon>Streptophyta</taxon>
        <taxon>Embryophyta</taxon>
        <taxon>Tracheophyta</taxon>
        <taxon>Spermatophyta</taxon>
        <taxon>Magnoliopsida</taxon>
        <taxon>Liliopsida</taxon>
        <taxon>Poales</taxon>
        <taxon>Poaceae</taxon>
        <taxon>PACMAD clade</taxon>
        <taxon>Panicoideae</taxon>
        <taxon>Andropogonodae</taxon>
        <taxon>Paspaleae</taxon>
        <taxon>Paspalinae</taxon>
        <taxon>Paspalum</taxon>
    </lineage>
</organism>